<dbReference type="EMBL" id="FO082054">
    <property type="protein sequence ID" value="CCE89065.1"/>
    <property type="molecule type" value="Genomic_DNA"/>
</dbReference>
<dbReference type="PANTHER" id="PTHR31902:SF7">
    <property type="entry name" value="ALTERED INHERITANCE OF MITOCHONDRIA PROTEIN 32"/>
    <property type="match status" value="1"/>
</dbReference>
<dbReference type="CDD" id="cd03062">
    <property type="entry name" value="TRX_Fd_Sucrase"/>
    <property type="match status" value="1"/>
</dbReference>
<accession>G8YLY1</accession>
<dbReference type="InterPro" id="IPR036249">
    <property type="entry name" value="Thioredoxin-like_sf"/>
</dbReference>
<evidence type="ECO:0000256" key="2">
    <source>
        <dbReference type="ARBA" id="ARBA00040895"/>
    </source>
</evidence>
<dbReference type="InterPro" id="IPR009737">
    <property type="entry name" value="Aim32/Apd1-like"/>
</dbReference>
<dbReference type="InParanoid" id="G8YLY1"/>
<dbReference type="OrthoDB" id="10253744at2759"/>
<organism evidence="3 4">
    <name type="scientific">Pichia sorbitophila (strain ATCC MYA-4447 / BCRC 22081 / CBS 7064 / NBRC 10061 / NRRL Y-12695)</name>
    <name type="common">Hybrid yeast</name>
    <dbReference type="NCBI Taxonomy" id="559304"/>
    <lineage>
        <taxon>Eukaryota</taxon>
        <taxon>Fungi</taxon>
        <taxon>Dikarya</taxon>
        <taxon>Ascomycota</taxon>
        <taxon>Saccharomycotina</taxon>
        <taxon>Pichiomycetes</taxon>
        <taxon>Debaryomycetaceae</taxon>
        <taxon>Millerozyma</taxon>
    </lineage>
</organism>
<dbReference type="Pfam" id="PF06999">
    <property type="entry name" value="Suc_Fer-like"/>
    <property type="match status" value="1"/>
</dbReference>
<dbReference type="AlphaFoldDB" id="G8YLY1"/>
<name>G8YLY1_PICSO</name>
<evidence type="ECO:0000313" key="4">
    <source>
        <dbReference type="Proteomes" id="UP000005222"/>
    </source>
</evidence>
<gene>
    <name evidence="3" type="primary">Piso0_001863</name>
    <name evidence="3" type="ORF">GNLVRS01_PISO0F15713g</name>
</gene>
<evidence type="ECO:0000313" key="3">
    <source>
        <dbReference type="EMBL" id="CCE89065.1"/>
    </source>
</evidence>
<dbReference type="Proteomes" id="UP000005222">
    <property type="component" value="Chromosome F"/>
</dbReference>
<protein>
    <recommendedName>
        <fullName evidence="2">Altered inheritance of mitochondria protein 32</fullName>
    </recommendedName>
</protein>
<dbReference type="FunCoup" id="G8YLY1">
    <property type="interactions" value="31"/>
</dbReference>
<dbReference type="STRING" id="559304.G8YLY1"/>
<dbReference type="PANTHER" id="PTHR31902">
    <property type="entry name" value="ACTIN PATCHES DISTAL PROTEIN 1"/>
    <property type="match status" value="1"/>
</dbReference>
<dbReference type="SUPFAM" id="SSF52833">
    <property type="entry name" value="Thioredoxin-like"/>
    <property type="match status" value="1"/>
</dbReference>
<proteinExistence type="inferred from homology"/>
<dbReference type="HOGENOM" id="CLU_044499_1_0_1"/>
<evidence type="ECO:0000256" key="1">
    <source>
        <dbReference type="ARBA" id="ARBA00038208"/>
    </source>
</evidence>
<reference evidence="3 4" key="1">
    <citation type="journal article" date="2012" name="G3 (Bethesda)">
        <title>Pichia sorbitophila, an interspecies yeast hybrid reveals early steps of genome resolution following polyploidization.</title>
        <authorList>
            <person name="Leh Louis V."/>
            <person name="Despons L."/>
            <person name="Friedrich A."/>
            <person name="Martin T."/>
            <person name="Durrens P."/>
            <person name="Casaregola S."/>
            <person name="Neuveglise C."/>
            <person name="Fairhead C."/>
            <person name="Marck C."/>
            <person name="Cruz J.A."/>
            <person name="Straub M.L."/>
            <person name="Kugler V."/>
            <person name="Sacerdot C."/>
            <person name="Uzunov Z."/>
            <person name="Thierry A."/>
            <person name="Weiss S."/>
            <person name="Bleykasten C."/>
            <person name="De Montigny J."/>
            <person name="Jacques N."/>
            <person name="Jung P."/>
            <person name="Lemaire M."/>
            <person name="Mallet S."/>
            <person name="Morel G."/>
            <person name="Richard G.F."/>
            <person name="Sarkar A."/>
            <person name="Savel G."/>
            <person name="Schacherer J."/>
            <person name="Seret M.L."/>
            <person name="Talla E."/>
            <person name="Samson G."/>
            <person name="Jubin C."/>
            <person name="Poulain J."/>
            <person name="Vacherie B."/>
            <person name="Barbe V."/>
            <person name="Pelletier E."/>
            <person name="Sherman D.J."/>
            <person name="Westhof E."/>
            <person name="Weissenbach J."/>
            <person name="Baret P.V."/>
            <person name="Wincker P."/>
            <person name="Gaillardin C."/>
            <person name="Dujon B."/>
            <person name="Souciet J.L."/>
        </authorList>
    </citation>
    <scope>NUCLEOTIDE SEQUENCE [LARGE SCALE GENOMIC DNA]</scope>
    <source>
        <strain evidence="4">ATCC MYA-4447 / BCRC 22081 / CBS 7064 / NBRC 10061 / NRRL Y-12695</strain>
    </source>
</reference>
<comment type="similarity">
    <text evidence="1">Belongs to the AIM32 family.</text>
</comment>
<dbReference type="Gene3D" id="3.40.30.10">
    <property type="entry name" value="Glutaredoxin"/>
    <property type="match status" value="1"/>
</dbReference>
<keyword evidence="4" id="KW-1185">Reference proteome</keyword>
<sequence>MTVSSISRRWFRSVVERCPIEPSCSCDVLELLPKNKQIDFNKNLNGTKAEPWKHVLILSHGYKHPQNWPSKLELVPESLSNKIQGLKRQFTSPHHPVLVSQAILPFDKTDQEKVYIYPDNIEVTFPRERIEDFMNTYLIPDDVEMIEPTPSYFATQPSVSVPRKPKDRASFEEKEIKKDIVLVCGHAQRDVRCGLIAPLLVEKFKSCFEKRNLKDIDVGYISHVGGHAYAGNVIYFPRDSTRQSVWYGRVFPQHVDGIVENTILNDIVIKELYRGTIS</sequence>
<dbReference type="eggNOG" id="ENOG502QS3W">
    <property type="taxonomic scope" value="Eukaryota"/>
</dbReference>
<dbReference type="OMA" id="IWYGRVF"/>